<dbReference type="Proteomes" id="UP000255265">
    <property type="component" value="Unassembled WGS sequence"/>
</dbReference>
<proteinExistence type="inferred from homology"/>
<dbReference type="InterPro" id="IPR026591">
    <property type="entry name" value="Sirtuin_cat_small_dom_sf"/>
</dbReference>
<dbReference type="AlphaFoldDB" id="A0A370FD21"/>
<feature type="active site" description="Proton acceptor" evidence="3 4">
    <location>
        <position position="134"/>
    </location>
</feature>
<dbReference type="CDD" id="cd01412">
    <property type="entry name" value="SIRT5_Af1_CobB"/>
    <property type="match status" value="1"/>
</dbReference>
<keyword evidence="2 3" id="KW-0520">NAD</keyword>
<comment type="catalytic activity">
    <reaction evidence="3">
        <text>N(6)-succinyl-L-lysyl-[protein] + NAD(+) + H2O = 2''-O-succinyl-ADP-D-ribose + nicotinamide + L-lysyl-[protein]</text>
        <dbReference type="Rhea" id="RHEA:47668"/>
        <dbReference type="Rhea" id="RHEA-COMP:9752"/>
        <dbReference type="Rhea" id="RHEA-COMP:11877"/>
        <dbReference type="ChEBI" id="CHEBI:15377"/>
        <dbReference type="ChEBI" id="CHEBI:17154"/>
        <dbReference type="ChEBI" id="CHEBI:29969"/>
        <dbReference type="ChEBI" id="CHEBI:57540"/>
        <dbReference type="ChEBI" id="CHEBI:87830"/>
        <dbReference type="ChEBI" id="CHEBI:87832"/>
    </reaction>
</comment>
<dbReference type="GO" id="GO:0008270">
    <property type="term" value="F:zinc ion binding"/>
    <property type="evidence" value="ECO:0007669"/>
    <property type="project" value="UniProtKB-UniRule"/>
</dbReference>
<evidence type="ECO:0000313" key="7">
    <source>
        <dbReference type="Proteomes" id="UP000255265"/>
    </source>
</evidence>
<keyword evidence="3 4" id="KW-0862">Zinc</keyword>
<dbReference type="PANTHER" id="PTHR11085:SF10">
    <property type="entry name" value="NAD-DEPENDENT PROTEIN DEACYLASE SIRTUIN-5, MITOCHONDRIAL-RELATED"/>
    <property type="match status" value="1"/>
</dbReference>
<comment type="cofactor">
    <cofactor evidence="3">
        <name>Zn(2+)</name>
        <dbReference type="ChEBI" id="CHEBI:29105"/>
    </cofactor>
    <text evidence="3">Binds 1 zinc ion per subunit.</text>
</comment>
<dbReference type="SUPFAM" id="SSF52467">
    <property type="entry name" value="DHS-like NAD/FAD-binding domain"/>
    <property type="match status" value="1"/>
</dbReference>
<dbReference type="InterPro" id="IPR003000">
    <property type="entry name" value="Sirtuin"/>
</dbReference>
<dbReference type="PROSITE" id="PS50305">
    <property type="entry name" value="SIRTUIN"/>
    <property type="match status" value="1"/>
</dbReference>
<comment type="caution">
    <text evidence="3">Lacks conserved residue(s) required for the propagation of feature annotation.</text>
</comment>
<dbReference type="GO" id="GO:0070403">
    <property type="term" value="F:NAD+ binding"/>
    <property type="evidence" value="ECO:0007669"/>
    <property type="project" value="UniProtKB-UniRule"/>
</dbReference>
<dbReference type="InterPro" id="IPR026590">
    <property type="entry name" value="Ssirtuin_cat_dom"/>
</dbReference>
<dbReference type="InterPro" id="IPR027546">
    <property type="entry name" value="Sirtuin_class_III"/>
</dbReference>
<feature type="binding site" evidence="3">
    <location>
        <position position="83"/>
    </location>
    <ligand>
        <name>substrate</name>
    </ligand>
</feature>
<comment type="function">
    <text evidence="3">NAD-dependent lysine deacetylase and desuccinylase that specifically removes acetyl and succinyl groups on target proteins. Modulates the activities of several proteins which are inactive in their acylated form.</text>
</comment>
<comment type="subcellular location">
    <subcellularLocation>
        <location evidence="3">Cytoplasm</location>
    </subcellularLocation>
</comment>
<feature type="binding site" evidence="3 4">
    <location>
        <position position="175"/>
    </location>
    <ligand>
        <name>Zn(2+)</name>
        <dbReference type="ChEBI" id="CHEBI:29105"/>
    </ligand>
</feature>
<comment type="caution">
    <text evidence="6">The sequence shown here is derived from an EMBL/GenBank/DDBJ whole genome shotgun (WGS) entry which is preliminary data.</text>
</comment>
<evidence type="ECO:0000313" key="6">
    <source>
        <dbReference type="EMBL" id="RDI23410.1"/>
    </source>
</evidence>
<keyword evidence="3 4" id="KW-0479">Metal-binding</keyword>
<feature type="binding site" evidence="3">
    <location>
        <begin position="212"/>
        <end position="214"/>
    </location>
    <ligand>
        <name>NAD(+)</name>
        <dbReference type="ChEBI" id="CHEBI:57540"/>
    </ligand>
</feature>
<dbReference type="EC" id="2.3.1.286" evidence="3"/>
<protein>
    <recommendedName>
        <fullName evidence="3">NAD-dependent protein deacylase</fullName>
        <ecNumber evidence="3">2.3.1.286</ecNumber>
    </recommendedName>
    <alternativeName>
        <fullName evidence="3">Regulatory protein SIR2 homolog</fullName>
    </alternativeName>
</protein>
<dbReference type="HAMAP" id="MF_01121">
    <property type="entry name" value="Sirtuin_ClassIII"/>
    <property type="match status" value="1"/>
</dbReference>
<dbReference type="NCBIfam" id="NF001753">
    <property type="entry name" value="PRK00481.1-3"/>
    <property type="match status" value="1"/>
</dbReference>
<evidence type="ECO:0000256" key="4">
    <source>
        <dbReference type="PROSITE-ProRule" id="PRU00236"/>
    </source>
</evidence>
<feature type="binding site" evidence="3 4">
    <location>
        <position position="172"/>
    </location>
    <ligand>
        <name>Zn(2+)</name>
        <dbReference type="ChEBI" id="CHEBI:29105"/>
    </ligand>
</feature>
<accession>A0A370FD21</accession>
<keyword evidence="3" id="KW-0963">Cytoplasm</keyword>
<dbReference type="GO" id="GO:0005737">
    <property type="term" value="C:cytoplasm"/>
    <property type="evidence" value="ECO:0007669"/>
    <property type="project" value="UniProtKB-SubCell"/>
</dbReference>
<dbReference type="InterPro" id="IPR050134">
    <property type="entry name" value="NAD-dep_sirtuin_deacylases"/>
</dbReference>
<dbReference type="PANTHER" id="PTHR11085">
    <property type="entry name" value="NAD-DEPENDENT PROTEIN DEACYLASE SIRTUIN-5, MITOCHONDRIAL-RELATED"/>
    <property type="match status" value="1"/>
</dbReference>
<feature type="domain" description="Deacetylase sirtuin-type" evidence="5">
    <location>
        <begin position="10"/>
        <end position="270"/>
    </location>
</feature>
<dbReference type="Gene3D" id="3.30.1600.10">
    <property type="entry name" value="SIR2/SIRT2 'Small Domain"/>
    <property type="match status" value="1"/>
</dbReference>
<name>A0A370FD21_9BURK</name>
<evidence type="ECO:0000256" key="2">
    <source>
        <dbReference type="ARBA" id="ARBA00023027"/>
    </source>
</evidence>
<feature type="binding site" evidence="3">
    <location>
        <position position="80"/>
    </location>
    <ligand>
        <name>substrate</name>
    </ligand>
</feature>
<organism evidence="6 7">
    <name type="scientific">Pseudacidovorax intermedius</name>
    <dbReference type="NCBI Taxonomy" id="433924"/>
    <lineage>
        <taxon>Bacteria</taxon>
        <taxon>Pseudomonadati</taxon>
        <taxon>Pseudomonadota</taxon>
        <taxon>Betaproteobacteria</taxon>
        <taxon>Burkholderiales</taxon>
        <taxon>Comamonadaceae</taxon>
        <taxon>Pseudacidovorax</taxon>
    </lineage>
</organism>
<feature type="binding site" evidence="3">
    <location>
        <begin position="238"/>
        <end position="240"/>
    </location>
    <ligand>
        <name>NAD(+)</name>
        <dbReference type="ChEBI" id="CHEBI:57540"/>
    </ligand>
</feature>
<feature type="binding site" evidence="3 4">
    <location>
        <position position="142"/>
    </location>
    <ligand>
        <name>Zn(2+)</name>
        <dbReference type="ChEBI" id="CHEBI:29105"/>
    </ligand>
</feature>
<dbReference type="GO" id="GO:0036054">
    <property type="term" value="F:protein-malonyllysine demalonylase activity"/>
    <property type="evidence" value="ECO:0007669"/>
    <property type="project" value="InterPro"/>
</dbReference>
<dbReference type="Pfam" id="PF02146">
    <property type="entry name" value="SIR2"/>
    <property type="match status" value="1"/>
</dbReference>
<dbReference type="EMBL" id="QQAV01000006">
    <property type="protein sequence ID" value="RDI23410.1"/>
    <property type="molecule type" value="Genomic_DNA"/>
</dbReference>
<evidence type="ECO:0000259" key="5">
    <source>
        <dbReference type="PROSITE" id="PS50305"/>
    </source>
</evidence>
<dbReference type="InterPro" id="IPR029035">
    <property type="entry name" value="DHS-like_NAD/FAD-binding_dom"/>
</dbReference>
<dbReference type="Gene3D" id="3.40.50.1220">
    <property type="entry name" value="TPP-binding domain"/>
    <property type="match status" value="1"/>
</dbReference>
<evidence type="ECO:0000256" key="3">
    <source>
        <dbReference type="HAMAP-Rule" id="MF_01121"/>
    </source>
</evidence>
<reference evidence="6 7" key="1">
    <citation type="submission" date="2018-07" db="EMBL/GenBank/DDBJ databases">
        <title>Genomic Encyclopedia of Type Strains, Phase IV (KMG-IV): sequencing the most valuable type-strain genomes for metagenomic binning, comparative biology and taxonomic classification.</title>
        <authorList>
            <person name="Goeker M."/>
        </authorList>
    </citation>
    <scope>NUCLEOTIDE SEQUENCE [LARGE SCALE GENOMIC DNA]</scope>
    <source>
        <strain evidence="6 7">DSM 21352</strain>
    </source>
</reference>
<gene>
    <name evidence="3" type="primary">cobB</name>
    <name evidence="6" type="ORF">DFR41_106115</name>
</gene>
<feature type="binding site" evidence="3 4">
    <location>
        <position position="145"/>
    </location>
    <ligand>
        <name>Zn(2+)</name>
        <dbReference type="ChEBI" id="CHEBI:29105"/>
    </ligand>
</feature>
<comment type="similarity">
    <text evidence="3">Belongs to the sirtuin family. Class III subfamily.</text>
</comment>
<keyword evidence="1" id="KW-0808">Transferase</keyword>
<dbReference type="GO" id="GO:0036055">
    <property type="term" value="F:protein-succinyllysine desuccinylase activity"/>
    <property type="evidence" value="ECO:0007669"/>
    <property type="project" value="UniProtKB-UniRule"/>
</dbReference>
<comment type="domain">
    <text evidence="3">2 residues (Tyr-80 and Arg-83) present in a large hydrophobic pocket are probably involved in substrate specificity. They are important for desuccinylation activity, but dispensable for deacetylation activity.</text>
</comment>
<feature type="binding site" evidence="3">
    <location>
        <begin position="116"/>
        <end position="119"/>
    </location>
    <ligand>
        <name>NAD(+)</name>
        <dbReference type="ChEBI" id="CHEBI:57540"/>
    </ligand>
</feature>
<sequence length="278" mass="30054">MAQTVAMNTAAPMPSMPPGLPTLLKNARRIAVLTGAGMSAESGIPTFRGTRNGLWARFDPTELATPGAFLRDPPLVWAWYAWRTQVVTRAQPNAGHRALAQLVRRPGVERVSVVTQNVDDLHERAGSEDVVHLHGSLFTPRCFDCGLPHRMEDAESAPWSAEPVERLEPPRCVRCGGRIRPGVVWFGEALPQGPWRRAMAAVTEADLLLVVGTSGVVQPAAGLADLARDRGRPVVVINPDAMAGMAPGDVHWRATAAQALPLLLRTCSAAEQEDQRRP</sequence>
<feature type="binding site" evidence="3">
    <location>
        <position position="256"/>
    </location>
    <ligand>
        <name>NAD(+)</name>
        <dbReference type="ChEBI" id="CHEBI:57540"/>
    </ligand>
</feature>
<keyword evidence="7" id="KW-1185">Reference proteome</keyword>
<comment type="catalytic activity">
    <reaction evidence="3">
        <text>N(6)-acetyl-L-lysyl-[protein] + NAD(+) + H2O = 2''-O-acetyl-ADP-D-ribose + nicotinamide + L-lysyl-[protein]</text>
        <dbReference type="Rhea" id="RHEA:43636"/>
        <dbReference type="Rhea" id="RHEA-COMP:9752"/>
        <dbReference type="Rhea" id="RHEA-COMP:10731"/>
        <dbReference type="ChEBI" id="CHEBI:15377"/>
        <dbReference type="ChEBI" id="CHEBI:17154"/>
        <dbReference type="ChEBI" id="CHEBI:29969"/>
        <dbReference type="ChEBI" id="CHEBI:57540"/>
        <dbReference type="ChEBI" id="CHEBI:61930"/>
        <dbReference type="ChEBI" id="CHEBI:83767"/>
        <dbReference type="EC" id="2.3.1.286"/>
    </reaction>
</comment>
<evidence type="ECO:0000256" key="1">
    <source>
        <dbReference type="ARBA" id="ARBA00022679"/>
    </source>
</evidence>
<dbReference type="GO" id="GO:0017136">
    <property type="term" value="F:histone deacetylase activity, NAD-dependent"/>
    <property type="evidence" value="ECO:0007669"/>
    <property type="project" value="TreeGrafter"/>
</dbReference>